<dbReference type="Gene3D" id="3.30.1520.10">
    <property type="entry name" value="Phox-like domain"/>
    <property type="match status" value="1"/>
</dbReference>
<proteinExistence type="predicted"/>
<dbReference type="Proteomes" id="UP001157938">
    <property type="component" value="Unassembled WGS sequence"/>
</dbReference>
<keyword evidence="4" id="KW-1185">Reference proteome</keyword>
<dbReference type="InterPro" id="IPR036871">
    <property type="entry name" value="PX_dom_sf"/>
</dbReference>
<protein>
    <recommendedName>
        <fullName evidence="2">PX domain-containing protein</fullName>
    </recommendedName>
</protein>
<evidence type="ECO:0000256" key="1">
    <source>
        <dbReference type="SAM" id="SignalP"/>
    </source>
</evidence>
<evidence type="ECO:0000313" key="4">
    <source>
        <dbReference type="Proteomes" id="UP001157938"/>
    </source>
</evidence>
<dbReference type="EMBL" id="CAKLBC010000429">
    <property type="protein sequence ID" value="CAH0486355.1"/>
    <property type="molecule type" value="Genomic_DNA"/>
</dbReference>
<feature type="domain" description="PX" evidence="2">
    <location>
        <begin position="276"/>
        <end position="404"/>
    </location>
</feature>
<name>A0ABN8BWZ1_9STRA</name>
<keyword evidence="1" id="KW-0732">Signal</keyword>
<evidence type="ECO:0000313" key="3">
    <source>
        <dbReference type="EMBL" id="CAH0486355.1"/>
    </source>
</evidence>
<dbReference type="PROSITE" id="PS50195">
    <property type="entry name" value="PX"/>
    <property type="match status" value="1"/>
</dbReference>
<dbReference type="InterPro" id="IPR001683">
    <property type="entry name" value="PX_dom"/>
</dbReference>
<gene>
    <name evidence="3" type="ORF">PFR001_LOCUS1995</name>
</gene>
<dbReference type="Pfam" id="PF00787">
    <property type="entry name" value="PX"/>
    <property type="match status" value="1"/>
</dbReference>
<comment type="caution">
    <text evidence="3">The sequence shown here is derived from an EMBL/GenBank/DDBJ whole genome shotgun (WGS) entry which is preliminary data.</text>
</comment>
<accession>A0ABN8BWZ1</accession>
<reference evidence="3 4" key="1">
    <citation type="submission" date="2021-11" db="EMBL/GenBank/DDBJ databases">
        <authorList>
            <person name="Islam A."/>
            <person name="Islam S."/>
            <person name="Flora M.S."/>
            <person name="Rahman M."/>
            <person name="Ziaur R.M."/>
            <person name="Epstein J.H."/>
            <person name="Hassan M."/>
            <person name="Klassen M."/>
            <person name="Woodard K."/>
            <person name="Webb A."/>
            <person name="Webby R.J."/>
            <person name="El Zowalaty M.E."/>
        </authorList>
    </citation>
    <scope>NUCLEOTIDE SEQUENCE [LARGE SCALE GENOMIC DNA]</scope>
    <source>
        <strain evidence="3">Pf1</strain>
    </source>
</reference>
<feature type="signal peptide" evidence="1">
    <location>
        <begin position="1"/>
        <end position="29"/>
    </location>
</feature>
<organism evidence="3 4">
    <name type="scientific">Peronospora farinosa</name>
    <dbReference type="NCBI Taxonomy" id="134698"/>
    <lineage>
        <taxon>Eukaryota</taxon>
        <taxon>Sar</taxon>
        <taxon>Stramenopiles</taxon>
        <taxon>Oomycota</taxon>
        <taxon>Peronosporomycetes</taxon>
        <taxon>Peronosporales</taxon>
        <taxon>Peronosporaceae</taxon>
        <taxon>Peronospora</taxon>
    </lineage>
</organism>
<dbReference type="SUPFAM" id="SSF64268">
    <property type="entry name" value="PX domain"/>
    <property type="match status" value="1"/>
</dbReference>
<evidence type="ECO:0000259" key="2">
    <source>
        <dbReference type="PROSITE" id="PS50195"/>
    </source>
</evidence>
<sequence>MMHDIRLFCPCWFLPILLPFSSLRSVSHAEMTEMTPSLDSPPLHNVVSIKQTIMLALDTSFLFSGIIYGSRVLVPKPMTYLSEIAFPTDFCGKLAASFTLFMLNGLRWLYQEILYSWVLYHRSFSRDQQNVVVMMETLVWGTSSSSLWMEYRRGLTPSLFLRFFWVTKWIDATYLLVINGTFAGTSYIDDDDAMAYMISIMRSGFCYASSTVLVLFMLVRPTSITSEYVTFPTEVNTPSAYLNSTHHRPPTSFYGSFQDWELGTCPSSVKSVEEKAMLDITIPAITSSVWRNVRFVSFKIVVQTDDDHWTLRRPYSDFAALDEEVSKEVRADCTLPLEEYDDRKLISWKERPRSMKSRLEMYLKKVLHHPKLAPCASQALCEFLDLEYVDDVVSVRSYHCNSML</sequence>
<feature type="chain" id="PRO_5045788705" description="PX domain-containing protein" evidence="1">
    <location>
        <begin position="30"/>
        <end position="404"/>
    </location>
</feature>